<sequence length="704" mass="77047">MAAGRFLSIFTGRGAGSPGGRALDFETILETLEQALPAKGNGSGHHAPGRRDLTEATALIQVPSGDPSIDGRLQRLLQIVGAFPDDERLYLLFGRLVERSRHKKRSHEIWRVIHRRFPSSEFAFARLIRWTSRDLGVEAAHAAISAQFPALPDSPRDLRLYAAGFIELNEYDLADSACDSLLQKRPDDEASYVQYAQSLVKRSEFERAVEVLQAGKQTIRASTPAINKDLQKIQKKIDDISLRLPEIIVTGRRTTDVALNNLVDEILTAGRPVRPPSTFVGSVLLMTGSLGAGGAERQLVETATALQNALVSGEPVGDSAVFGPLSVFCRSLSSRPGASFFLKPLVDRGISVSEFSNFLPYGGQERRSLLLPYARYLEFLSPQISVGTIKLVDAINFLSPQIAHIWQDGMVLEATIAALIAGVPRIILSTRTMPPPDRLGRNKPEYVDLYRAVLRAPGVVLTANSRRAANRYAEWLSVDPASIHVISNGVTLPSPDPAPSSTEMWERFAAQTAGARFTVGTVIRFDENKRPLVWLDAAARVEGARFVLVGDGPLRDRTIERARELGIADRVLFPGRVSDVGFWLSKFDAFMLLSHVEGLPNVLIEAQLAGVPVITTPAGGSVETMLPNETGFVLPSERVVDPADAAALLQRLFADADRWRMMSQRAREWGSATFSVRRMAEATVEQYLGIHDGASAEKRFMVSG</sequence>
<feature type="domain" description="Glycosyl transferase family 1" evidence="1">
    <location>
        <begin position="514"/>
        <end position="669"/>
    </location>
</feature>
<dbReference type="SUPFAM" id="SSF48452">
    <property type="entry name" value="TPR-like"/>
    <property type="match status" value="1"/>
</dbReference>
<reference evidence="2 3" key="1">
    <citation type="submission" date="2023-07" db="EMBL/GenBank/DDBJ databases">
        <title>Genomic Encyclopedia of Type Strains, Phase IV (KMG-IV): sequencing the most valuable type-strain genomes for metagenomic binning, comparative biology and taxonomic classification.</title>
        <authorList>
            <person name="Goeker M."/>
        </authorList>
    </citation>
    <scope>NUCLEOTIDE SEQUENCE [LARGE SCALE GENOMIC DNA]</scope>
    <source>
        <strain evidence="2 3">DSM 19619</strain>
    </source>
</reference>
<dbReference type="Gene3D" id="1.25.40.10">
    <property type="entry name" value="Tetratricopeptide repeat domain"/>
    <property type="match status" value="1"/>
</dbReference>
<keyword evidence="3" id="KW-1185">Reference proteome</keyword>
<dbReference type="RefSeq" id="WP_307273238.1">
    <property type="nucleotide sequence ID" value="NZ_JAUSVX010000005.1"/>
</dbReference>
<gene>
    <name evidence="2" type="ORF">QO011_002967</name>
</gene>
<accession>A0ABU0J8U7</accession>
<dbReference type="EMBL" id="JAUSVX010000005">
    <property type="protein sequence ID" value="MDQ0469951.1"/>
    <property type="molecule type" value="Genomic_DNA"/>
</dbReference>
<evidence type="ECO:0000313" key="2">
    <source>
        <dbReference type="EMBL" id="MDQ0469951.1"/>
    </source>
</evidence>
<dbReference type="CDD" id="cd03811">
    <property type="entry name" value="GT4_GT28_WabH-like"/>
    <property type="match status" value="1"/>
</dbReference>
<proteinExistence type="predicted"/>
<comment type="caution">
    <text evidence="2">The sequence shown here is derived from an EMBL/GenBank/DDBJ whole genome shotgun (WGS) entry which is preliminary data.</text>
</comment>
<dbReference type="SUPFAM" id="SSF53756">
    <property type="entry name" value="UDP-Glycosyltransferase/glycogen phosphorylase"/>
    <property type="match status" value="1"/>
</dbReference>
<protein>
    <submittedName>
        <fullName evidence="2">Glycosyltransferase involved in cell wall biosynthesis</fullName>
    </submittedName>
</protein>
<evidence type="ECO:0000259" key="1">
    <source>
        <dbReference type="Pfam" id="PF00534"/>
    </source>
</evidence>
<dbReference type="Gene3D" id="3.40.50.2000">
    <property type="entry name" value="Glycogen Phosphorylase B"/>
    <property type="match status" value="2"/>
</dbReference>
<dbReference type="PANTHER" id="PTHR12526">
    <property type="entry name" value="GLYCOSYLTRANSFERASE"/>
    <property type="match status" value="1"/>
</dbReference>
<name>A0ABU0J8U7_9HYPH</name>
<dbReference type="InterPro" id="IPR001296">
    <property type="entry name" value="Glyco_trans_1"/>
</dbReference>
<evidence type="ECO:0000313" key="3">
    <source>
        <dbReference type="Proteomes" id="UP001242480"/>
    </source>
</evidence>
<dbReference type="Proteomes" id="UP001242480">
    <property type="component" value="Unassembled WGS sequence"/>
</dbReference>
<dbReference type="Pfam" id="PF00534">
    <property type="entry name" value="Glycos_transf_1"/>
    <property type="match status" value="1"/>
</dbReference>
<organism evidence="2 3">
    <name type="scientific">Labrys wisconsinensis</name>
    <dbReference type="NCBI Taxonomy" id="425677"/>
    <lineage>
        <taxon>Bacteria</taxon>
        <taxon>Pseudomonadati</taxon>
        <taxon>Pseudomonadota</taxon>
        <taxon>Alphaproteobacteria</taxon>
        <taxon>Hyphomicrobiales</taxon>
        <taxon>Xanthobacteraceae</taxon>
        <taxon>Labrys</taxon>
    </lineage>
</organism>
<dbReference type="InterPro" id="IPR011990">
    <property type="entry name" value="TPR-like_helical_dom_sf"/>
</dbReference>